<proteinExistence type="predicted"/>
<dbReference type="CDD" id="cd07254">
    <property type="entry name" value="VOC_like"/>
    <property type="match status" value="1"/>
</dbReference>
<dbReference type="Gene3D" id="3.10.180.10">
    <property type="entry name" value="2,3-Dihydroxybiphenyl 1,2-Dioxygenase, domain 1"/>
    <property type="match status" value="1"/>
</dbReference>
<dbReference type="Proteomes" id="UP000643207">
    <property type="component" value="Unassembled WGS sequence"/>
</dbReference>
<name>A0A9X0XGI0_9BURK</name>
<dbReference type="NCBIfam" id="NF041414">
    <property type="entry name" value="ArsI_CadI_VOC"/>
    <property type="match status" value="1"/>
</dbReference>
<gene>
    <name evidence="2" type="ORF">JI742_11455</name>
</gene>
<dbReference type="InterPro" id="IPR052393">
    <property type="entry name" value="Cadmium-induced_rsp"/>
</dbReference>
<sequence>MKRFHVHLHVEDLDRNIAFYSAMFGAEPARREADYAKWMLEDPRLNFAISTRGSAAPGLDHLGLQVDDPSELAELKARAESADLSLIDEGETTCCYARSDKHWIPDPQGIAWEHFHSLATIPVFREAPAAAAEPASACCAPAVPSPAAAACGTPAVRVAAPAEACCAPSAAAPAATPTDAAGACCAPTPPATVRLDARIPVRGR</sequence>
<dbReference type="AlphaFoldDB" id="A0A9X0XGI0"/>
<dbReference type="InterPro" id="IPR037523">
    <property type="entry name" value="VOC_core"/>
</dbReference>
<keyword evidence="3" id="KW-1185">Reference proteome</keyword>
<dbReference type="InterPro" id="IPR004360">
    <property type="entry name" value="Glyas_Fos-R_dOase_dom"/>
</dbReference>
<dbReference type="InterPro" id="IPR049789">
    <property type="entry name" value="ArsI/CadI-like"/>
</dbReference>
<protein>
    <submittedName>
        <fullName evidence="2">Glyoxalase/bleomycin resistance/dioxygenase family protein</fullName>
    </submittedName>
</protein>
<dbReference type="Pfam" id="PF00903">
    <property type="entry name" value="Glyoxalase"/>
    <property type="match status" value="1"/>
</dbReference>
<evidence type="ECO:0000313" key="2">
    <source>
        <dbReference type="EMBL" id="MBL0720502.1"/>
    </source>
</evidence>
<evidence type="ECO:0000259" key="1">
    <source>
        <dbReference type="PROSITE" id="PS51819"/>
    </source>
</evidence>
<feature type="domain" description="VOC" evidence="1">
    <location>
        <begin position="2"/>
        <end position="117"/>
    </location>
</feature>
<dbReference type="GO" id="GO:0046686">
    <property type="term" value="P:response to cadmium ion"/>
    <property type="evidence" value="ECO:0007669"/>
    <property type="project" value="TreeGrafter"/>
</dbReference>
<dbReference type="SUPFAM" id="SSF54593">
    <property type="entry name" value="Glyoxalase/Bleomycin resistance protein/Dihydroxybiphenyl dioxygenase"/>
    <property type="match status" value="1"/>
</dbReference>
<dbReference type="PROSITE" id="PS51819">
    <property type="entry name" value="VOC"/>
    <property type="match status" value="1"/>
</dbReference>
<dbReference type="PANTHER" id="PTHR41294">
    <property type="entry name" value="CADMIUM-INDUCED PROTEIN CADI"/>
    <property type="match status" value="1"/>
</dbReference>
<accession>A0A9X0XGI0</accession>
<comment type="caution">
    <text evidence="2">The sequence shown here is derived from an EMBL/GenBank/DDBJ whole genome shotgun (WGS) entry which is preliminary data.</text>
</comment>
<reference evidence="2 3" key="1">
    <citation type="submission" date="2021-01" db="EMBL/GenBank/DDBJ databases">
        <title>Piscinibacter sp. Jin2 Genome sequencing and assembly.</title>
        <authorList>
            <person name="Kim I."/>
        </authorList>
    </citation>
    <scope>NUCLEOTIDE SEQUENCE [LARGE SCALE GENOMIC DNA]</scope>
    <source>
        <strain evidence="2 3">Jin2</strain>
    </source>
</reference>
<dbReference type="PANTHER" id="PTHR41294:SF1">
    <property type="entry name" value="CADMIUM-INDUCED PROTEIN CADI"/>
    <property type="match status" value="1"/>
</dbReference>
<dbReference type="EMBL" id="JAERRA010000002">
    <property type="protein sequence ID" value="MBL0720502.1"/>
    <property type="molecule type" value="Genomic_DNA"/>
</dbReference>
<organism evidence="2 3">
    <name type="scientific">Aquariibacter lacus</name>
    <dbReference type="NCBI Taxonomy" id="2801332"/>
    <lineage>
        <taxon>Bacteria</taxon>
        <taxon>Pseudomonadati</taxon>
        <taxon>Pseudomonadota</taxon>
        <taxon>Betaproteobacteria</taxon>
        <taxon>Burkholderiales</taxon>
        <taxon>Sphaerotilaceae</taxon>
        <taxon>Aquariibacter</taxon>
    </lineage>
</organism>
<dbReference type="InterPro" id="IPR029068">
    <property type="entry name" value="Glyas_Bleomycin-R_OHBP_Dase"/>
</dbReference>
<evidence type="ECO:0000313" key="3">
    <source>
        <dbReference type="Proteomes" id="UP000643207"/>
    </source>
</evidence>